<evidence type="ECO:0000313" key="8">
    <source>
        <dbReference type="EMBL" id="KQL55101.1"/>
    </source>
</evidence>
<feature type="transmembrane region" description="Helical" evidence="7">
    <location>
        <begin position="296"/>
        <end position="315"/>
    </location>
</feature>
<feature type="transmembrane region" description="Helical" evidence="7">
    <location>
        <begin position="168"/>
        <end position="186"/>
    </location>
</feature>
<dbReference type="InterPro" id="IPR011701">
    <property type="entry name" value="MFS"/>
</dbReference>
<reference evidence="8" key="1">
    <citation type="submission" date="2015-09" db="EMBL/GenBank/DDBJ databases">
        <title>Genome sequencing project for genomic taxonomy and phylogenomics of Bacillus-like bacteria.</title>
        <authorList>
            <person name="Liu B."/>
            <person name="Wang J."/>
            <person name="Zhu Y."/>
            <person name="Liu G."/>
            <person name="Chen Q."/>
            <person name="Chen Z."/>
            <person name="Lan J."/>
            <person name="Che J."/>
            <person name="Ge C."/>
            <person name="Shi H."/>
            <person name="Pan Z."/>
            <person name="Liu X."/>
        </authorList>
    </citation>
    <scope>NUCLEOTIDE SEQUENCE [LARGE SCALE GENOMIC DNA]</scope>
    <source>
        <strain evidence="8">LMG 18435</strain>
    </source>
</reference>
<name>A0A0Q3WZZ0_9BACI</name>
<keyword evidence="9" id="KW-1185">Reference proteome</keyword>
<sequence length="423" mass="46490">MKKFIELFKNRSFAKLFFANFTSQMGSVIGMTAFTFYLLDRFSNQPGYASAAEMMYSLPTLAIFFIVGVVADRMDRQKVAYYCDTISIFLTAALFVAIYIGWMPLVFAVLFLRSGVRKFFAPAESAIMQGILAKDDYATAAGLNQMVSSIFMLFGSGLGIIAYKLTGVYGAVIIDAISFFISAILIKANRFEEKVRMPNGKHTWKDLNISLVFKDFKSGAGYILNHKLLRSLIIGFIVFGVANGGFSVIPIFILKYKLAPNTYEEYSVLIGIIFGCGVLIGSVISSILVQKYKFHHLIIIGLLISGGFVALSGFATSIPAFLSLTFISALALPVINVSIGGWMPSIVDPKLMGRVQGWIDPLMMSSQTITLAFIGVAFQKFLSIEALFCIVGFALMLPAIYYMIVLPRLVKGSTVIQEKSPAM</sequence>
<evidence type="ECO:0000256" key="3">
    <source>
        <dbReference type="ARBA" id="ARBA00022475"/>
    </source>
</evidence>
<evidence type="ECO:0000256" key="2">
    <source>
        <dbReference type="ARBA" id="ARBA00022448"/>
    </source>
</evidence>
<evidence type="ECO:0000256" key="4">
    <source>
        <dbReference type="ARBA" id="ARBA00022692"/>
    </source>
</evidence>
<keyword evidence="4 7" id="KW-0812">Transmembrane</keyword>
<feature type="transmembrane region" description="Helical" evidence="7">
    <location>
        <begin position="86"/>
        <end position="112"/>
    </location>
</feature>
<comment type="subcellular location">
    <subcellularLocation>
        <location evidence="1">Cell membrane</location>
        <topology evidence="1">Multi-pass membrane protein</topology>
    </subcellularLocation>
</comment>
<feature type="transmembrane region" description="Helical" evidence="7">
    <location>
        <begin position="232"/>
        <end position="254"/>
    </location>
</feature>
<dbReference type="AlphaFoldDB" id="A0A0Q3WZZ0"/>
<feature type="transmembrane region" description="Helical" evidence="7">
    <location>
        <begin position="137"/>
        <end position="162"/>
    </location>
</feature>
<keyword evidence="5 7" id="KW-1133">Transmembrane helix</keyword>
<feature type="transmembrane region" description="Helical" evidence="7">
    <location>
        <begin position="384"/>
        <end position="404"/>
    </location>
</feature>
<evidence type="ECO:0000256" key="5">
    <source>
        <dbReference type="ARBA" id="ARBA00022989"/>
    </source>
</evidence>
<feature type="transmembrane region" description="Helical" evidence="7">
    <location>
        <begin position="16"/>
        <end position="39"/>
    </location>
</feature>
<evidence type="ECO:0000256" key="7">
    <source>
        <dbReference type="SAM" id="Phobius"/>
    </source>
</evidence>
<dbReference type="RefSeq" id="WP_055740896.1">
    <property type="nucleotide sequence ID" value="NZ_JAAIWL010000006.1"/>
</dbReference>
<dbReference type="InterPro" id="IPR036259">
    <property type="entry name" value="MFS_trans_sf"/>
</dbReference>
<dbReference type="EMBL" id="LJJC01000004">
    <property type="protein sequence ID" value="KQL55101.1"/>
    <property type="molecule type" value="Genomic_DNA"/>
</dbReference>
<dbReference type="STRING" id="157838.AN964_17360"/>
<dbReference type="Pfam" id="PF07690">
    <property type="entry name" value="MFS_1"/>
    <property type="match status" value="1"/>
</dbReference>
<evidence type="ECO:0000256" key="6">
    <source>
        <dbReference type="ARBA" id="ARBA00023136"/>
    </source>
</evidence>
<dbReference type="Proteomes" id="UP000051888">
    <property type="component" value="Unassembled WGS sequence"/>
</dbReference>
<evidence type="ECO:0000256" key="1">
    <source>
        <dbReference type="ARBA" id="ARBA00004651"/>
    </source>
</evidence>
<comment type="caution">
    <text evidence="8">The sequence shown here is derived from an EMBL/GenBank/DDBJ whole genome shotgun (WGS) entry which is preliminary data.</text>
</comment>
<feature type="transmembrane region" description="Helical" evidence="7">
    <location>
        <begin position="266"/>
        <end position="289"/>
    </location>
</feature>
<proteinExistence type="predicted"/>
<gene>
    <name evidence="8" type="ORF">AN964_17360</name>
</gene>
<dbReference type="PATRIC" id="fig|157838.3.peg.3842"/>
<keyword evidence="6 7" id="KW-0472">Membrane</keyword>
<organism evidence="8 9">
    <name type="scientific">Heyndrickxia shackletonii</name>
    <dbReference type="NCBI Taxonomy" id="157838"/>
    <lineage>
        <taxon>Bacteria</taxon>
        <taxon>Bacillati</taxon>
        <taxon>Bacillota</taxon>
        <taxon>Bacilli</taxon>
        <taxon>Bacillales</taxon>
        <taxon>Bacillaceae</taxon>
        <taxon>Heyndrickxia</taxon>
    </lineage>
</organism>
<evidence type="ECO:0000313" key="9">
    <source>
        <dbReference type="Proteomes" id="UP000051888"/>
    </source>
</evidence>
<dbReference type="PANTHER" id="PTHR43266:SF8">
    <property type="entry name" value="MACROLIDE-EFFLUX PROTEIN"/>
    <property type="match status" value="1"/>
</dbReference>
<dbReference type="Gene3D" id="1.20.1250.20">
    <property type="entry name" value="MFS general substrate transporter like domains"/>
    <property type="match status" value="1"/>
</dbReference>
<dbReference type="SUPFAM" id="SSF103473">
    <property type="entry name" value="MFS general substrate transporter"/>
    <property type="match status" value="1"/>
</dbReference>
<dbReference type="GO" id="GO:0005886">
    <property type="term" value="C:plasma membrane"/>
    <property type="evidence" value="ECO:0007669"/>
    <property type="project" value="UniProtKB-SubCell"/>
</dbReference>
<protein>
    <submittedName>
        <fullName evidence="8">MFS transporter</fullName>
    </submittedName>
</protein>
<keyword evidence="2" id="KW-0813">Transport</keyword>
<accession>A0A0Q3WZZ0</accession>
<feature type="transmembrane region" description="Helical" evidence="7">
    <location>
        <begin position="51"/>
        <end position="71"/>
    </location>
</feature>
<feature type="transmembrane region" description="Helical" evidence="7">
    <location>
        <begin position="321"/>
        <end position="346"/>
    </location>
</feature>
<dbReference type="OrthoDB" id="9775268at2"/>
<keyword evidence="3" id="KW-1003">Cell membrane</keyword>
<feature type="transmembrane region" description="Helical" evidence="7">
    <location>
        <begin position="358"/>
        <end position="378"/>
    </location>
</feature>
<dbReference type="CDD" id="cd06173">
    <property type="entry name" value="MFS_MefA_like"/>
    <property type="match status" value="1"/>
</dbReference>
<dbReference type="GO" id="GO:0022857">
    <property type="term" value="F:transmembrane transporter activity"/>
    <property type="evidence" value="ECO:0007669"/>
    <property type="project" value="InterPro"/>
</dbReference>
<dbReference type="PANTHER" id="PTHR43266">
    <property type="entry name" value="MACROLIDE-EFFLUX PROTEIN"/>
    <property type="match status" value="1"/>
</dbReference>